<dbReference type="AlphaFoldDB" id="A0A9Q3KFY9"/>
<dbReference type="Gene3D" id="1.10.10.10">
    <property type="entry name" value="Winged helix-like DNA-binding domain superfamily/Winged helix DNA-binding domain"/>
    <property type="match status" value="1"/>
</dbReference>
<evidence type="ECO:0000313" key="1">
    <source>
        <dbReference type="EMBL" id="MBW0579099.1"/>
    </source>
</evidence>
<gene>
    <name evidence="1" type="ORF">O181_118814</name>
</gene>
<dbReference type="InterPro" id="IPR036397">
    <property type="entry name" value="RNaseH_sf"/>
</dbReference>
<comment type="caution">
    <text evidence="1">The sequence shown here is derived from an EMBL/GenBank/DDBJ whole genome shotgun (WGS) entry which is preliminary data.</text>
</comment>
<keyword evidence="2" id="KW-1185">Reference proteome</keyword>
<sequence>MQTRAGHCTVYRPAAHVAGVASHSSQVLLPWSPSFLFFLFAATSSFAFHCSSIAHNHKHNPSQMCTNSSISRYNRQSMPHLCTMILKPSSRITRSVKDIDAIPQAFFFAILWLVLSIGNQLLQSPMPYLDIETRARLVGMRQAGLSFRNISDFNHIPLTTIYDTIVKYQQLGTTQTQKKSGRPTKLTEHDRRELSRIITRARKHSRIAPKKPYLQPQDFQRRLAFAQAHCHWTINDWAKVIWTDESAFELGKQVDRVRVWRTASEK</sequence>
<reference evidence="1" key="1">
    <citation type="submission" date="2021-03" db="EMBL/GenBank/DDBJ databases">
        <title>Draft genome sequence of rust myrtle Austropuccinia psidii MF-1, a brazilian biotype.</title>
        <authorList>
            <person name="Quecine M.C."/>
            <person name="Pachon D.M.R."/>
            <person name="Bonatelli M.L."/>
            <person name="Correr F.H."/>
            <person name="Franceschini L.M."/>
            <person name="Leite T.F."/>
            <person name="Margarido G.R.A."/>
            <person name="Almeida C.A."/>
            <person name="Ferrarezi J.A."/>
            <person name="Labate C.A."/>
        </authorList>
    </citation>
    <scope>NUCLEOTIDE SEQUENCE</scope>
    <source>
        <strain evidence="1">MF-1</strain>
    </source>
</reference>
<dbReference type="Proteomes" id="UP000765509">
    <property type="component" value="Unassembled WGS sequence"/>
</dbReference>
<organism evidence="1 2">
    <name type="scientific">Austropuccinia psidii MF-1</name>
    <dbReference type="NCBI Taxonomy" id="1389203"/>
    <lineage>
        <taxon>Eukaryota</taxon>
        <taxon>Fungi</taxon>
        <taxon>Dikarya</taxon>
        <taxon>Basidiomycota</taxon>
        <taxon>Pucciniomycotina</taxon>
        <taxon>Pucciniomycetes</taxon>
        <taxon>Pucciniales</taxon>
        <taxon>Sphaerophragmiaceae</taxon>
        <taxon>Austropuccinia</taxon>
    </lineage>
</organism>
<dbReference type="GO" id="GO:0003676">
    <property type="term" value="F:nucleic acid binding"/>
    <property type="evidence" value="ECO:0007669"/>
    <property type="project" value="InterPro"/>
</dbReference>
<name>A0A9Q3KFY9_9BASI</name>
<dbReference type="InterPro" id="IPR036388">
    <property type="entry name" value="WH-like_DNA-bd_sf"/>
</dbReference>
<evidence type="ECO:0008006" key="3">
    <source>
        <dbReference type="Google" id="ProtNLM"/>
    </source>
</evidence>
<dbReference type="InterPro" id="IPR009057">
    <property type="entry name" value="Homeodomain-like_sf"/>
</dbReference>
<evidence type="ECO:0000313" key="2">
    <source>
        <dbReference type="Proteomes" id="UP000765509"/>
    </source>
</evidence>
<protein>
    <recommendedName>
        <fullName evidence="3">Transposase Tc1-like domain-containing protein</fullName>
    </recommendedName>
</protein>
<dbReference type="SUPFAM" id="SSF46689">
    <property type="entry name" value="Homeodomain-like"/>
    <property type="match status" value="1"/>
</dbReference>
<accession>A0A9Q3KFY9</accession>
<dbReference type="Gene3D" id="3.30.420.10">
    <property type="entry name" value="Ribonuclease H-like superfamily/Ribonuclease H"/>
    <property type="match status" value="1"/>
</dbReference>
<dbReference type="EMBL" id="AVOT02104265">
    <property type="protein sequence ID" value="MBW0579099.1"/>
    <property type="molecule type" value="Genomic_DNA"/>
</dbReference>
<proteinExistence type="predicted"/>